<name>A0AAW0G812_9APHY</name>
<dbReference type="GO" id="GO:0070985">
    <property type="term" value="C:transcription factor TFIIK complex"/>
    <property type="evidence" value="ECO:0007669"/>
    <property type="project" value="InterPro"/>
</dbReference>
<dbReference type="InterPro" id="IPR000719">
    <property type="entry name" value="Prot_kinase_dom"/>
</dbReference>
<feature type="binding site" evidence="10">
    <location>
        <begin position="21"/>
        <end position="29"/>
    </location>
    <ligand>
        <name>ATP</name>
        <dbReference type="ChEBI" id="CHEBI:30616"/>
    </ligand>
</feature>
<accession>A0AAW0G812</accession>
<proteinExistence type="inferred from homology"/>
<dbReference type="InterPro" id="IPR008271">
    <property type="entry name" value="Ser/Thr_kinase_AS"/>
</dbReference>
<dbReference type="CDD" id="cd07841">
    <property type="entry name" value="STKc_CDK7"/>
    <property type="match status" value="1"/>
</dbReference>
<evidence type="ECO:0000313" key="16">
    <source>
        <dbReference type="Proteomes" id="UP001385951"/>
    </source>
</evidence>
<evidence type="ECO:0000256" key="5">
    <source>
        <dbReference type="ARBA" id="ARBA00022679"/>
    </source>
</evidence>
<dbReference type="GO" id="GO:0032968">
    <property type="term" value="P:positive regulation of transcription elongation by RNA polymerase II"/>
    <property type="evidence" value="ECO:0007669"/>
    <property type="project" value="UniProtKB-ARBA"/>
</dbReference>
<dbReference type="InterPro" id="IPR011009">
    <property type="entry name" value="Kinase-like_dom_sf"/>
</dbReference>
<evidence type="ECO:0000256" key="7">
    <source>
        <dbReference type="ARBA" id="ARBA00022777"/>
    </source>
</evidence>
<keyword evidence="6 10" id="KW-0547">Nucleotide-binding</keyword>
<dbReference type="SMART" id="SM00220">
    <property type="entry name" value="S_TKc"/>
    <property type="match status" value="1"/>
</dbReference>
<dbReference type="Gene3D" id="3.30.200.20">
    <property type="entry name" value="Phosphorylase Kinase, domain 1"/>
    <property type="match status" value="1"/>
</dbReference>
<protein>
    <recommendedName>
        <fullName evidence="2">[RNA-polymerase]-subunit kinase</fullName>
        <ecNumber evidence="2">2.7.11.23</ecNumber>
    </recommendedName>
</protein>
<evidence type="ECO:0000259" key="14">
    <source>
        <dbReference type="PROSITE" id="PS50011"/>
    </source>
</evidence>
<keyword evidence="7" id="KW-0418">Kinase</keyword>
<evidence type="ECO:0000256" key="1">
    <source>
        <dbReference type="ARBA" id="ARBA00006485"/>
    </source>
</evidence>
<dbReference type="PANTHER" id="PTHR24056:SF0">
    <property type="entry name" value="CYCLIN-DEPENDENT KINASE 7"/>
    <property type="match status" value="1"/>
</dbReference>
<dbReference type="FunFam" id="3.30.200.20:FF:000498">
    <property type="entry name" value="Serine/threonine-protein kinase KIN28"/>
    <property type="match status" value="1"/>
</dbReference>
<dbReference type="PROSITE" id="PS00108">
    <property type="entry name" value="PROTEIN_KINASE_ST"/>
    <property type="match status" value="1"/>
</dbReference>
<dbReference type="Gene3D" id="1.10.510.10">
    <property type="entry name" value="Transferase(Phosphotransferase) domain 1"/>
    <property type="match status" value="1"/>
</dbReference>
<feature type="domain" description="Protein kinase" evidence="14">
    <location>
        <begin position="15"/>
        <end position="295"/>
    </location>
</feature>
<dbReference type="InterPro" id="IPR037770">
    <property type="entry name" value="CDK7"/>
</dbReference>
<dbReference type="GO" id="GO:0008353">
    <property type="term" value="F:RNA polymerase II CTD heptapeptide repeat kinase activity"/>
    <property type="evidence" value="ECO:0007669"/>
    <property type="project" value="UniProtKB-EC"/>
</dbReference>
<evidence type="ECO:0000256" key="10">
    <source>
        <dbReference type="PIRSR" id="PIRSR637770-2"/>
    </source>
</evidence>
<dbReference type="PANTHER" id="PTHR24056">
    <property type="entry name" value="CELL DIVISION PROTEIN KINASE"/>
    <property type="match status" value="1"/>
</dbReference>
<evidence type="ECO:0000256" key="6">
    <source>
        <dbReference type="ARBA" id="ARBA00022741"/>
    </source>
</evidence>
<evidence type="ECO:0000256" key="3">
    <source>
        <dbReference type="ARBA" id="ARBA00022527"/>
    </source>
</evidence>
<dbReference type="AlphaFoldDB" id="A0AAW0G812"/>
<dbReference type="PROSITE" id="PS00107">
    <property type="entry name" value="PROTEIN_KINASE_ATP"/>
    <property type="match status" value="1"/>
</dbReference>
<evidence type="ECO:0000256" key="9">
    <source>
        <dbReference type="PIRSR" id="PIRSR637770-1"/>
    </source>
</evidence>
<dbReference type="PROSITE" id="PS50011">
    <property type="entry name" value="PROTEIN_KINASE_DOM"/>
    <property type="match status" value="1"/>
</dbReference>
<keyword evidence="3 12" id="KW-0723">Serine/threonine-protein kinase</keyword>
<dbReference type="FunFam" id="1.10.510.10:FF:000097">
    <property type="entry name" value="Putative cyclin-dependent kinase 7"/>
    <property type="match status" value="1"/>
</dbReference>
<dbReference type="GO" id="GO:0005524">
    <property type="term" value="F:ATP binding"/>
    <property type="evidence" value="ECO:0007669"/>
    <property type="project" value="UniProtKB-UniRule"/>
</dbReference>
<evidence type="ECO:0000256" key="13">
    <source>
        <dbReference type="SAM" id="MobiDB-lite"/>
    </source>
</evidence>
<organism evidence="15 16">
    <name type="scientific">Cerrena zonata</name>
    <dbReference type="NCBI Taxonomy" id="2478898"/>
    <lineage>
        <taxon>Eukaryota</taxon>
        <taxon>Fungi</taxon>
        <taxon>Dikarya</taxon>
        <taxon>Basidiomycota</taxon>
        <taxon>Agaricomycotina</taxon>
        <taxon>Agaricomycetes</taxon>
        <taxon>Polyporales</taxon>
        <taxon>Cerrenaceae</taxon>
        <taxon>Cerrena</taxon>
    </lineage>
</organism>
<dbReference type="GO" id="GO:0005737">
    <property type="term" value="C:cytoplasm"/>
    <property type="evidence" value="ECO:0007669"/>
    <property type="project" value="TreeGrafter"/>
</dbReference>
<evidence type="ECO:0000313" key="15">
    <source>
        <dbReference type="EMBL" id="KAK7686424.1"/>
    </source>
</evidence>
<reference evidence="15 16" key="1">
    <citation type="submission" date="2022-09" db="EMBL/GenBank/DDBJ databases">
        <authorList>
            <person name="Palmer J.M."/>
        </authorList>
    </citation>
    <scope>NUCLEOTIDE SEQUENCE [LARGE SCALE GENOMIC DNA]</scope>
    <source>
        <strain evidence="15 16">DSM 7382</strain>
    </source>
</reference>
<evidence type="ECO:0000256" key="8">
    <source>
        <dbReference type="ARBA" id="ARBA00022840"/>
    </source>
</evidence>
<feature type="binding site" evidence="11">
    <location>
        <position position="45"/>
    </location>
    <ligand>
        <name>ATP</name>
        <dbReference type="ChEBI" id="CHEBI:30616"/>
    </ligand>
</feature>
<keyword evidence="4" id="KW-0597">Phosphoprotein</keyword>
<keyword evidence="16" id="KW-1185">Reference proteome</keyword>
<sequence length="370" mass="42117">MDVVERANAERQRKWVKDQKVGEGAYAVVYRGRERSTGRKIAIKKIKVGQFKDGLDMSAIREVKYLRELKHQNVIDLLDVFSSKQNLNLVLEFLDTDLEQVIKDRSLVFLPADIKAWMAMTFRGLEFCHRNWILHRDLKPNNLLISADGQLKLADFGLARDFADPGYKMTCQVITRWYRPPELLFGCRYYSSAVDIWSVGCIFAELMLRTPYLPGETDMDQLKTIFRALGTPTEDDWPGHTKLPDYVPVGQFPKTPLRDLFTAASADALNLLTRCLAYDPKKRINAKDALHHPYFFAMPYPSHHSKLPKPAQKESNIPLEEVDGNVDFSGVGPGVKANPPNRLKRKFSSDEIGGETRSIARKLDFGQKGS</sequence>
<dbReference type="SUPFAM" id="SSF56112">
    <property type="entry name" value="Protein kinase-like (PK-like)"/>
    <property type="match status" value="1"/>
</dbReference>
<evidence type="ECO:0000256" key="12">
    <source>
        <dbReference type="RuleBase" id="RU000304"/>
    </source>
</evidence>
<feature type="active site" description="Proton acceptor" evidence="9">
    <location>
        <position position="137"/>
    </location>
</feature>
<dbReference type="InterPro" id="IPR017441">
    <property type="entry name" value="Protein_kinase_ATP_BS"/>
</dbReference>
<evidence type="ECO:0000256" key="11">
    <source>
        <dbReference type="PROSITE-ProRule" id="PRU10141"/>
    </source>
</evidence>
<keyword evidence="8 10" id="KW-0067">ATP-binding</keyword>
<dbReference type="EC" id="2.7.11.23" evidence="2"/>
<gene>
    <name evidence="15" type="ORF">QCA50_010648</name>
</gene>
<comment type="caution">
    <text evidence="15">The sequence shown here is derived from an EMBL/GenBank/DDBJ whole genome shotgun (WGS) entry which is preliminary data.</text>
</comment>
<evidence type="ECO:0000256" key="4">
    <source>
        <dbReference type="ARBA" id="ARBA00022553"/>
    </source>
</evidence>
<keyword evidence="5" id="KW-0808">Transferase</keyword>
<evidence type="ECO:0000256" key="2">
    <source>
        <dbReference type="ARBA" id="ARBA00012409"/>
    </source>
</evidence>
<feature type="binding site" evidence="10">
    <location>
        <position position="44"/>
    </location>
    <ligand>
        <name>ATP</name>
        <dbReference type="ChEBI" id="CHEBI:30616"/>
    </ligand>
</feature>
<dbReference type="Pfam" id="PF00069">
    <property type="entry name" value="Pkinase"/>
    <property type="match status" value="1"/>
</dbReference>
<feature type="region of interest" description="Disordered" evidence="13">
    <location>
        <begin position="329"/>
        <end position="352"/>
    </location>
</feature>
<dbReference type="GO" id="GO:0004693">
    <property type="term" value="F:cyclin-dependent protein serine/threonine kinase activity"/>
    <property type="evidence" value="ECO:0007669"/>
    <property type="project" value="TreeGrafter"/>
</dbReference>
<dbReference type="InterPro" id="IPR050108">
    <property type="entry name" value="CDK"/>
</dbReference>
<comment type="similarity">
    <text evidence="1">Belongs to the protein kinase superfamily. CMGC Ser/Thr protein kinase family. CDC2/CDKX subfamily.</text>
</comment>
<dbReference type="Proteomes" id="UP001385951">
    <property type="component" value="Unassembled WGS sequence"/>
</dbReference>
<dbReference type="EMBL" id="JASBNA010000017">
    <property type="protein sequence ID" value="KAK7686424.1"/>
    <property type="molecule type" value="Genomic_DNA"/>
</dbReference>